<organism evidence="3 4">
    <name type="scientific">Paenibacillus naphthalenovorans</name>
    <dbReference type="NCBI Taxonomy" id="162209"/>
    <lineage>
        <taxon>Bacteria</taxon>
        <taxon>Bacillati</taxon>
        <taxon>Bacillota</taxon>
        <taxon>Bacilli</taxon>
        <taxon>Bacillales</taxon>
        <taxon>Paenibacillaceae</taxon>
        <taxon>Paenibacillus</taxon>
    </lineage>
</organism>
<feature type="domain" description="PucR C-terminal helix-turn-helix" evidence="2">
    <location>
        <begin position="480"/>
        <end position="537"/>
    </location>
</feature>
<evidence type="ECO:0000313" key="3">
    <source>
        <dbReference type="EMBL" id="ALS21112.1"/>
    </source>
</evidence>
<dbReference type="PANTHER" id="PTHR33744">
    <property type="entry name" value="CARBOHYDRATE DIACID REGULATOR"/>
    <property type="match status" value="1"/>
</dbReference>
<feature type="domain" description="Purine catabolism PurC-like" evidence="1">
    <location>
        <begin position="12"/>
        <end position="127"/>
    </location>
</feature>
<dbReference type="OrthoDB" id="143422at2"/>
<dbReference type="EMBL" id="CP013652">
    <property type="protein sequence ID" value="ALS21112.1"/>
    <property type="molecule type" value="Genomic_DNA"/>
</dbReference>
<dbReference type="InterPro" id="IPR025736">
    <property type="entry name" value="PucR_C-HTH_dom"/>
</dbReference>
<sequence length="548" mass="63695">MDYDDKLTVEAILERPLFRHARIIAGHEGIRRNVRWVHIVETTHLSPFVNEDDLILTTGVALKSIKIRHIYMNQLIEQKAAGLCIELGEHLTTIPGDMIKLADKHHFPLIAFEQPVRFVDITQDLHAWLINKHHHFLQELEQLSRELQKLTLQSTEIKPILQLLHERTKYPVLFYSLVGNSYAIPSSYHTELETYQRLVDGRADVVSSLCELPFDASRKIMIQPVICFGNTLSYIALLLPDQTVSDHLPFILDYAIQATAHVLLRKLFLEEKAMETQQQFMEDLLIGNVHQEDAMRARIGLQPTDKQDYYFMAGIMQIVHDLKHENEEVIESVKQDLLVLCRTLLRKQGFHCLLLNKKNQLYILCFKESYSFSAFDFKGKLTKTLHELRQNLSHNFRGNLDLFVGFSQPKTRLIDMHFSFAEADKTLNIGILLPGASPFYDELGVYQILTHISDTRLLKKFVHDHIGPLLKFEDETDIPLLETLSVYFKNMGNKQETAEQLFIHRQTLYHRLEKCKELLGPDFLKPHKRICLELAIYAYHLVDHPLHK</sequence>
<dbReference type="KEGG" id="pnp:IJ22_07280"/>
<dbReference type="RefSeq" id="WP_062407286.1">
    <property type="nucleotide sequence ID" value="NZ_CP013652.1"/>
</dbReference>
<dbReference type="Pfam" id="PF07905">
    <property type="entry name" value="PucR"/>
    <property type="match status" value="1"/>
</dbReference>
<reference evidence="4" key="1">
    <citation type="submission" date="2015-12" db="EMBL/GenBank/DDBJ databases">
        <title>Complete genome sequences of two moderately thermophilic Paenibacillus species.</title>
        <authorList>
            <person name="Butler R.III."/>
            <person name="Wang J."/>
            <person name="Stark B.C."/>
            <person name="Pombert J.-F."/>
        </authorList>
    </citation>
    <scope>NUCLEOTIDE SEQUENCE [LARGE SCALE GENOMIC DNA]</scope>
    <source>
        <strain evidence="4">32O-Y</strain>
    </source>
</reference>
<dbReference type="Proteomes" id="UP000061660">
    <property type="component" value="Chromosome"/>
</dbReference>
<dbReference type="STRING" id="162209.IJ22_07280"/>
<proteinExistence type="predicted"/>
<dbReference type="InterPro" id="IPR012914">
    <property type="entry name" value="PucR_dom"/>
</dbReference>
<evidence type="ECO:0000313" key="4">
    <source>
        <dbReference type="Proteomes" id="UP000061660"/>
    </source>
</evidence>
<dbReference type="Gene3D" id="1.10.10.2840">
    <property type="entry name" value="PucR C-terminal helix-turn-helix domain"/>
    <property type="match status" value="1"/>
</dbReference>
<dbReference type="AlphaFoldDB" id="A0A0U2U456"/>
<dbReference type="PANTHER" id="PTHR33744:SF1">
    <property type="entry name" value="DNA-BINDING TRANSCRIPTIONAL ACTIVATOR ADER"/>
    <property type="match status" value="1"/>
</dbReference>
<reference evidence="3 4" key="2">
    <citation type="journal article" date="2016" name="Genome Announc.">
        <title>Complete Genome Sequences of Two Interactive Moderate Thermophiles, Paenibacillus napthalenovorans 32O-Y and Paenibacillus sp. 32O-W.</title>
        <authorList>
            <person name="Butler R.R.III."/>
            <person name="Wang J."/>
            <person name="Stark B.C."/>
            <person name="Pombert J.F."/>
        </authorList>
    </citation>
    <scope>NUCLEOTIDE SEQUENCE [LARGE SCALE GENOMIC DNA]</scope>
    <source>
        <strain evidence="3 4">32O-Y</strain>
    </source>
</reference>
<dbReference type="InterPro" id="IPR042070">
    <property type="entry name" value="PucR_C-HTH_sf"/>
</dbReference>
<dbReference type="Pfam" id="PF13556">
    <property type="entry name" value="HTH_30"/>
    <property type="match status" value="1"/>
</dbReference>
<evidence type="ECO:0000259" key="1">
    <source>
        <dbReference type="Pfam" id="PF07905"/>
    </source>
</evidence>
<accession>A0A0U2U456</accession>
<name>A0A0U2U456_9BACL</name>
<protein>
    <submittedName>
        <fullName evidence="3">CdaR family transcriptional regulator</fullName>
    </submittedName>
</protein>
<dbReference type="PATRIC" id="fig|162209.4.peg.773"/>
<gene>
    <name evidence="3" type="ORF">IJ22_07280</name>
</gene>
<keyword evidence="4" id="KW-1185">Reference proteome</keyword>
<dbReference type="InterPro" id="IPR051448">
    <property type="entry name" value="CdaR-like_regulators"/>
</dbReference>
<evidence type="ECO:0000259" key="2">
    <source>
        <dbReference type="Pfam" id="PF13556"/>
    </source>
</evidence>